<dbReference type="InterPro" id="IPR020846">
    <property type="entry name" value="MFS_dom"/>
</dbReference>
<keyword evidence="2 4" id="KW-1133">Transmembrane helix</keyword>
<proteinExistence type="predicted"/>
<evidence type="ECO:0000256" key="2">
    <source>
        <dbReference type="ARBA" id="ARBA00022989"/>
    </source>
</evidence>
<feature type="transmembrane region" description="Helical" evidence="4">
    <location>
        <begin position="256"/>
        <end position="276"/>
    </location>
</feature>
<evidence type="ECO:0000256" key="3">
    <source>
        <dbReference type="ARBA" id="ARBA00023136"/>
    </source>
</evidence>
<evidence type="ECO:0000313" key="7">
    <source>
        <dbReference type="Proteomes" id="UP000776983"/>
    </source>
</evidence>
<feature type="transmembrane region" description="Helical" evidence="4">
    <location>
        <begin position="21"/>
        <end position="39"/>
    </location>
</feature>
<dbReference type="Gene3D" id="1.20.1250.20">
    <property type="entry name" value="MFS general substrate transporter like domains"/>
    <property type="match status" value="1"/>
</dbReference>
<comment type="caution">
    <text evidence="6">The sequence shown here is derived from an EMBL/GenBank/DDBJ whole genome shotgun (WGS) entry which is preliminary data.</text>
</comment>
<feature type="domain" description="Major facilitator superfamily (MFS) profile" evidence="5">
    <location>
        <begin position="21"/>
        <end position="402"/>
    </location>
</feature>
<name>A0ABS8CC88_9BURK</name>
<feature type="transmembrane region" description="Helical" evidence="4">
    <location>
        <begin position="313"/>
        <end position="336"/>
    </location>
</feature>
<keyword evidence="7" id="KW-1185">Reference proteome</keyword>
<evidence type="ECO:0000256" key="1">
    <source>
        <dbReference type="ARBA" id="ARBA00022692"/>
    </source>
</evidence>
<evidence type="ECO:0000313" key="6">
    <source>
        <dbReference type="EMBL" id="MCB5363650.1"/>
    </source>
</evidence>
<dbReference type="InterPro" id="IPR011701">
    <property type="entry name" value="MFS"/>
</dbReference>
<keyword evidence="3 4" id="KW-0472">Membrane</keyword>
<reference evidence="6 7" key="1">
    <citation type="submission" date="2020-07" db="EMBL/GenBank/DDBJ databases">
        <title>Pusillimonas sp. nov., isolated from poultry manure in Taiwan.</title>
        <authorList>
            <person name="Lin S.-Y."/>
            <person name="Tang Y.-S."/>
            <person name="Young C.-C."/>
        </authorList>
    </citation>
    <scope>NUCLEOTIDE SEQUENCE [LARGE SCALE GENOMIC DNA]</scope>
    <source>
        <strain evidence="6 7">CC-YST705</strain>
    </source>
</reference>
<feature type="transmembrane region" description="Helical" evidence="4">
    <location>
        <begin position="180"/>
        <end position="197"/>
    </location>
</feature>
<dbReference type="EMBL" id="JACDXW010000003">
    <property type="protein sequence ID" value="MCB5363650.1"/>
    <property type="molecule type" value="Genomic_DNA"/>
</dbReference>
<dbReference type="PANTHER" id="PTHR23523">
    <property type="match status" value="1"/>
</dbReference>
<feature type="transmembrane region" description="Helical" evidence="4">
    <location>
        <begin position="59"/>
        <end position="78"/>
    </location>
</feature>
<evidence type="ECO:0000259" key="5">
    <source>
        <dbReference type="PROSITE" id="PS50850"/>
    </source>
</evidence>
<feature type="transmembrane region" description="Helical" evidence="4">
    <location>
        <begin position="90"/>
        <end position="108"/>
    </location>
</feature>
<feature type="transmembrane region" description="Helical" evidence="4">
    <location>
        <begin position="288"/>
        <end position="307"/>
    </location>
</feature>
<keyword evidence="1 4" id="KW-0812">Transmembrane</keyword>
<dbReference type="SUPFAM" id="SSF103473">
    <property type="entry name" value="MFS general substrate transporter"/>
    <property type="match status" value="1"/>
</dbReference>
<feature type="transmembrane region" description="Helical" evidence="4">
    <location>
        <begin position="114"/>
        <end position="135"/>
    </location>
</feature>
<dbReference type="Proteomes" id="UP000776983">
    <property type="component" value="Unassembled WGS sequence"/>
</dbReference>
<dbReference type="PROSITE" id="PS50850">
    <property type="entry name" value="MFS"/>
    <property type="match status" value="1"/>
</dbReference>
<feature type="transmembrane region" description="Helical" evidence="4">
    <location>
        <begin position="147"/>
        <end position="168"/>
    </location>
</feature>
<gene>
    <name evidence="6" type="ORF">H0484_07800</name>
</gene>
<sequence length="411" mass="43815">MSSKPTPATPALDEPHSKKQLLWLIAVLVFVCMNLRPMLTGLGPVLDSVRQSLQLSNTAVGLLITLPVLCFGLIAPIAPKLLPYFSAERLVTLGMIIQVIGIALRSLFGAPGLFIGTLVGGIGIGIVMVVLPGLIKQHFPTKASLMMGVYSTALCLGATISAALAVPLEELPGSSWRWSLAFWLVPATVSIVAWWRINRNTPQTAASVRSASALPKLSRNWLAWHITLYMGTQSTIAYCVFGWLPVILIDRGLSPLNAGFALSLLMLVQIVTSLTAPWMAQHGRDQRGVIAGLSILMWVGILGLFFAPIGQVWLHATVAGLGLGGIFAMSLAFLVLRSPNAQVAAALSGMAQGVGYTIAATGPFLVGWLHEVTDSWNSVAIFFMVLMSVATCFGLSAGRNLTIKLPEPRKS</sequence>
<dbReference type="RefSeq" id="WP_226954015.1">
    <property type="nucleotide sequence ID" value="NZ_JACDXW010000003.1"/>
</dbReference>
<dbReference type="InterPro" id="IPR052524">
    <property type="entry name" value="MFS_Cyanate_Porter"/>
</dbReference>
<feature type="transmembrane region" description="Helical" evidence="4">
    <location>
        <begin position="222"/>
        <end position="244"/>
    </location>
</feature>
<protein>
    <submittedName>
        <fullName evidence="6">MFS transporter</fullName>
    </submittedName>
</protein>
<dbReference type="Pfam" id="PF07690">
    <property type="entry name" value="MFS_1"/>
    <property type="match status" value="1"/>
</dbReference>
<feature type="transmembrane region" description="Helical" evidence="4">
    <location>
        <begin position="343"/>
        <end position="366"/>
    </location>
</feature>
<evidence type="ECO:0000256" key="4">
    <source>
        <dbReference type="SAM" id="Phobius"/>
    </source>
</evidence>
<dbReference type="InterPro" id="IPR036259">
    <property type="entry name" value="MFS_trans_sf"/>
</dbReference>
<organism evidence="6 7">
    <name type="scientific">Mesopusillimonas faecipullorum</name>
    <dbReference type="NCBI Taxonomy" id="2755040"/>
    <lineage>
        <taxon>Bacteria</taxon>
        <taxon>Pseudomonadati</taxon>
        <taxon>Pseudomonadota</taxon>
        <taxon>Betaproteobacteria</taxon>
        <taxon>Burkholderiales</taxon>
        <taxon>Alcaligenaceae</taxon>
        <taxon>Mesopusillimonas</taxon>
    </lineage>
</organism>
<dbReference type="PANTHER" id="PTHR23523:SF2">
    <property type="entry name" value="2-NITROIMIDAZOLE TRANSPORTER"/>
    <property type="match status" value="1"/>
</dbReference>
<dbReference type="CDD" id="cd17339">
    <property type="entry name" value="MFS_NIMT_CynX_like"/>
    <property type="match status" value="1"/>
</dbReference>
<feature type="transmembrane region" description="Helical" evidence="4">
    <location>
        <begin position="378"/>
        <end position="401"/>
    </location>
</feature>
<accession>A0ABS8CC88</accession>